<dbReference type="InterPro" id="IPR033139">
    <property type="entry name" value="Caspase_cys_AS"/>
</dbReference>
<dbReference type="GO" id="GO:0004197">
    <property type="term" value="F:cysteine-type endopeptidase activity"/>
    <property type="evidence" value="ECO:0007669"/>
    <property type="project" value="InterPro"/>
</dbReference>
<proteinExistence type="inferred from homology"/>
<feature type="compositionally biased region" description="Low complexity" evidence="3">
    <location>
        <begin position="48"/>
        <end position="59"/>
    </location>
</feature>
<organism evidence="6 7">
    <name type="scientific">Homarus americanus</name>
    <name type="common">American lobster</name>
    <dbReference type="NCBI Taxonomy" id="6706"/>
    <lineage>
        <taxon>Eukaryota</taxon>
        <taxon>Metazoa</taxon>
        <taxon>Ecdysozoa</taxon>
        <taxon>Arthropoda</taxon>
        <taxon>Crustacea</taxon>
        <taxon>Multicrustacea</taxon>
        <taxon>Malacostraca</taxon>
        <taxon>Eumalacostraca</taxon>
        <taxon>Eucarida</taxon>
        <taxon>Decapoda</taxon>
        <taxon>Pleocyemata</taxon>
        <taxon>Astacidea</taxon>
        <taxon>Nephropoidea</taxon>
        <taxon>Nephropidae</taxon>
        <taxon>Homarus</taxon>
    </lineage>
</organism>
<feature type="domain" description="Caspase family p10" evidence="4">
    <location>
        <begin position="241"/>
        <end position="340"/>
    </location>
</feature>
<evidence type="ECO:0000313" key="7">
    <source>
        <dbReference type="Proteomes" id="UP000747542"/>
    </source>
</evidence>
<evidence type="ECO:0000256" key="2">
    <source>
        <dbReference type="RuleBase" id="RU003971"/>
    </source>
</evidence>
<dbReference type="InterPro" id="IPR029030">
    <property type="entry name" value="Caspase-like_dom_sf"/>
</dbReference>
<dbReference type="Gene3D" id="3.40.50.1460">
    <property type="match status" value="1"/>
</dbReference>
<dbReference type="GO" id="GO:0006508">
    <property type="term" value="P:proteolysis"/>
    <property type="evidence" value="ECO:0007669"/>
    <property type="project" value="InterPro"/>
</dbReference>
<evidence type="ECO:0000313" key="6">
    <source>
        <dbReference type="EMBL" id="KAG7158869.1"/>
    </source>
</evidence>
<dbReference type="InterPro" id="IPR002398">
    <property type="entry name" value="Pept_C14"/>
</dbReference>
<feature type="domain" description="Caspase family p20" evidence="5">
    <location>
        <begin position="101"/>
        <end position="214"/>
    </location>
</feature>
<dbReference type="EMBL" id="JAHLQT010034244">
    <property type="protein sequence ID" value="KAG7158869.1"/>
    <property type="molecule type" value="Genomic_DNA"/>
</dbReference>
<dbReference type="GO" id="GO:0043525">
    <property type="term" value="P:positive regulation of neuron apoptotic process"/>
    <property type="evidence" value="ECO:0007669"/>
    <property type="project" value="TreeGrafter"/>
</dbReference>
<dbReference type="PANTHER" id="PTHR10454">
    <property type="entry name" value="CASPASE"/>
    <property type="match status" value="1"/>
</dbReference>
<dbReference type="InterPro" id="IPR002138">
    <property type="entry name" value="Pept_C14_p10"/>
</dbReference>
<dbReference type="Pfam" id="PF00656">
    <property type="entry name" value="Peptidase_C14"/>
    <property type="match status" value="1"/>
</dbReference>
<dbReference type="GO" id="GO:0006915">
    <property type="term" value="P:apoptotic process"/>
    <property type="evidence" value="ECO:0007669"/>
    <property type="project" value="TreeGrafter"/>
</dbReference>
<comment type="caution">
    <text evidence="6">The sequence shown here is derived from an EMBL/GenBank/DDBJ whole genome shotgun (WGS) entry which is preliminary data.</text>
</comment>
<name>A0A8J5MPF2_HOMAM</name>
<evidence type="ECO:0000256" key="3">
    <source>
        <dbReference type="SAM" id="MobiDB-lite"/>
    </source>
</evidence>
<keyword evidence="7" id="KW-1185">Reference proteome</keyword>
<feature type="compositionally biased region" description="Polar residues" evidence="3">
    <location>
        <begin position="28"/>
        <end position="40"/>
    </location>
</feature>
<dbReference type="PANTHER" id="PTHR10454:SF210">
    <property type="entry name" value="CASPASE-2"/>
    <property type="match status" value="1"/>
</dbReference>
<dbReference type="PROSITE" id="PS01122">
    <property type="entry name" value="CASPASE_CYS"/>
    <property type="match status" value="1"/>
</dbReference>
<dbReference type="PROSITE" id="PS50207">
    <property type="entry name" value="CASPASE_P10"/>
    <property type="match status" value="1"/>
</dbReference>
<dbReference type="Proteomes" id="UP000747542">
    <property type="component" value="Unassembled WGS sequence"/>
</dbReference>
<dbReference type="PROSITE" id="PS50208">
    <property type="entry name" value="CASPASE_P20"/>
    <property type="match status" value="1"/>
</dbReference>
<dbReference type="InterPro" id="IPR015917">
    <property type="entry name" value="Pept_C14A"/>
</dbReference>
<accession>A0A8J5MPF2</accession>
<evidence type="ECO:0000256" key="1">
    <source>
        <dbReference type="ARBA" id="ARBA00010134"/>
    </source>
</evidence>
<evidence type="ECO:0000259" key="5">
    <source>
        <dbReference type="PROSITE" id="PS50208"/>
    </source>
</evidence>
<dbReference type="GO" id="GO:0005737">
    <property type="term" value="C:cytoplasm"/>
    <property type="evidence" value="ECO:0007669"/>
    <property type="project" value="TreeGrafter"/>
</dbReference>
<protein>
    <submittedName>
        <fullName evidence="6">Caspase-1-like</fullName>
    </submittedName>
</protein>
<evidence type="ECO:0000259" key="4">
    <source>
        <dbReference type="PROSITE" id="PS50207"/>
    </source>
</evidence>
<comment type="similarity">
    <text evidence="1 2">Belongs to the peptidase C14A family.</text>
</comment>
<dbReference type="AlphaFoldDB" id="A0A8J5MPF2"/>
<gene>
    <name evidence="6" type="primary">Casp1-L</name>
    <name evidence="6" type="ORF">Hamer_G006245</name>
</gene>
<feature type="region of interest" description="Disordered" evidence="3">
    <location>
        <begin position="1"/>
        <end position="68"/>
    </location>
</feature>
<dbReference type="SMART" id="SM00115">
    <property type="entry name" value="CASc"/>
    <property type="match status" value="1"/>
</dbReference>
<dbReference type="PRINTS" id="PR00376">
    <property type="entry name" value="IL1BCENZYME"/>
</dbReference>
<dbReference type="InterPro" id="IPR011600">
    <property type="entry name" value="Pept_C14_caspase"/>
</dbReference>
<reference evidence="6" key="1">
    <citation type="journal article" date="2021" name="Sci. Adv.">
        <title>The American lobster genome reveals insights on longevity, neural, and immune adaptations.</title>
        <authorList>
            <person name="Polinski J.M."/>
            <person name="Zimin A.V."/>
            <person name="Clark K.F."/>
            <person name="Kohn A.B."/>
            <person name="Sadowski N."/>
            <person name="Timp W."/>
            <person name="Ptitsyn A."/>
            <person name="Khanna P."/>
            <person name="Romanova D.Y."/>
            <person name="Williams P."/>
            <person name="Greenwood S.J."/>
            <person name="Moroz L.L."/>
            <person name="Walt D.R."/>
            <person name="Bodnar A.G."/>
        </authorList>
    </citation>
    <scope>NUCLEOTIDE SEQUENCE</scope>
    <source>
        <strain evidence="6">GMGI-L3</strain>
    </source>
</reference>
<dbReference type="InterPro" id="IPR001309">
    <property type="entry name" value="Pept_C14_p20"/>
</dbReference>
<sequence length="341" mass="39104">MDQGYSAREMENTDAEVVGTTGVLHPQEGTSQQDQEGTSQQDEEGALQQDQEGTSQQDQKSTSQHDEDTLSCNRLDLHCDNLGTVDSQTKDTSDAWNRGFGYPRRDCAKYDVQICKKAFSHLRFEVKEYWHEEKSSLLEILKQVSKEDHSNRDALAVVFMSHGGVDEKTNKEFVNTYDDKMNTSELWKYFTAEKCPSLAGKPKMFFIQACRGEETDKGIQLKSKRRGMPIQTDSVQGLREEDYVIPLHADMLIMWASYPGMFAFKSKNNGMHGSVFLHYLSQVFSSKDAFKDDLATMLLCVTRLVATDYESYNPNDRMLHQNKQIPYTTSTLMRKIYFFEE</sequence>
<dbReference type="SUPFAM" id="SSF52129">
    <property type="entry name" value="Caspase-like"/>
    <property type="match status" value="1"/>
</dbReference>